<feature type="transmembrane region" description="Helical" evidence="2">
    <location>
        <begin position="73"/>
        <end position="94"/>
    </location>
</feature>
<dbReference type="AlphaFoldDB" id="A0A6B9FQQ1"/>
<feature type="region of interest" description="Disordered" evidence="1">
    <location>
        <begin position="1"/>
        <end position="28"/>
    </location>
</feature>
<accession>A0A6B9FQQ1</accession>
<evidence type="ECO:0000256" key="1">
    <source>
        <dbReference type="SAM" id="MobiDB-lite"/>
    </source>
</evidence>
<keyword evidence="2" id="KW-0812">Transmembrane</keyword>
<keyword evidence="2" id="KW-0472">Membrane</keyword>
<feature type="transmembrane region" description="Helical" evidence="2">
    <location>
        <begin position="183"/>
        <end position="202"/>
    </location>
</feature>
<proteinExistence type="predicted"/>
<gene>
    <name evidence="3" type="ORF">MMSR116_16830</name>
</gene>
<dbReference type="OrthoDB" id="7997213at2"/>
<feature type="transmembrane region" description="Helical" evidence="2">
    <location>
        <begin position="106"/>
        <end position="128"/>
    </location>
</feature>
<reference evidence="3 4" key="1">
    <citation type="journal article" date="2012" name="Genet. Mol. Biol.">
        <title>Analysis of 16S rRNA and mxaF genes revealing insights into Methylobacterium niche-specific plant association.</title>
        <authorList>
            <person name="Dourado M.N."/>
            <person name="Andreote F.D."/>
            <person name="Dini-Andreote F."/>
            <person name="Conti R."/>
            <person name="Araujo J.M."/>
            <person name="Araujo W.L."/>
        </authorList>
    </citation>
    <scope>NUCLEOTIDE SEQUENCE [LARGE SCALE GENOMIC DNA]</scope>
    <source>
        <strain evidence="3 4">SR1.6/6</strain>
    </source>
</reference>
<feature type="transmembrane region" description="Helical" evidence="2">
    <location>
        <begin position="222"/>
        <end position="242"/>
    </location>
</feature>
<evidence type="ECO:0000313" key="3">
    <source>
        <dbReference type="EMBL" id="QGY03368.1"/>
    </source>
</evidence>
<feature type="transmembrane region" description="Helical" evidence="2">
    <location>
        <begin position="148"/>
        <end position="171"/>
    </location>
</feature>
<reference evidence="3 4" key="2">
    <citation type="journal article" date="2013" name="Genome Announc.">
        <title>Draft Genome Sequence of Methylobacterium mesophilicum Strain SR1.6/6, Isolated from Citrus sinensis.</title>
        <authorList>
            <person name="Marinho Almeida D."/>
            <person name="Dini-Andreote F."/>
            <person name="Camargo Neves A.A."/>
            <person name="Juca Ramos R.T."/>
            <person name="Andreote F.D."/>
            <person name="Carneiro A.R."/>
            <person name="Oliveira de Souza Lima A."/>
            <person name="Caracciolo Gomes de Sa P.H."/>
            <person name="Ribeiro Barbosa M.S."/>
            <person name="Araujo W.L."/>
            <person name="Silva A."/>
        </authorList>
    </citation>
    <scope>NUCLEOTIDE SEQUENCE [LARGE SCALE GENOMIC DNA]</scope>
    <source>
        <strain evidence="3 4">SR1.6/6</strain>
    </source>
</reference>
<dbReference type="EMBL" id="CP043538">
    <property type="protein sequence ID" value="QGY03368.1"/>
    <property type="molecule type" value="Genomic_DNA"/>
</dbReference>
<dbReference type="KEGG" id="mmes:MMSR116_16830"/>
<sequence length="248" mass="25440">MSGVGMTAGSRPAARGPLRTGSAGTERWRPSLGAAAPILAMLIALAAVAATGLSQRTAVPEHVEPWIFGYFVARYPLFAFSLVYGVAHLVRIAFGPGPASMARRVLFGTLGAAVLLAAGLYPTFGGLILRAGFAAGGMAFLTHQPLWLAYGLGAGVAAALFGGIVGLFAIAANRPLRPHLRRVGAGALAFLALWFGAILIGLSGSLGVGPWPLRALRPGEAALAALVLIMAALPHTVLATALRHRRSP</sequence>
<evidence type="ECO:0000313" key="4">
    <source>
        <dbReference type="Proteomes" id="UP000012488"/>
    </source>
</evidence>
<name>A0A6B9FQQ1_9HYPH</name>
<organism evidence="3 4">
    <name type="scientific">Methylobacterium mesophilicum SR1.6/6</name>
    <dbReference type="NCBI Taxonomy" id="908290"/>
    <lineage>
        <taxon>Bacteria</taxon>
        <taxon>Pseudomonadati</taxon>
        <taxon>Pseudomonadota</taxon>
        <taxon>Alphaproteobacteria</taxon>
        <taxon>Hyphomicrobiales</taxon>
        <taxon>Methylobacteriaceae</taxon>
        <taxon>Methylobacterium</taxon>
    </lineage>
</organism>
<feature type="transmembrane region" description="Helical" evidence="2">
    <location>
        <begin position="32"/>
        <end position="53"/>
    </location>
</feature>
<dbReference type="Proteomes" id="UP000012488">
    <property type="component" value="Chromosome"/>
</dbReference>
<protein>
    <submittedName>
        <fullName evidence="3">Uncharacterized protein</fullName>
    </submittedName>
</protein>
<keyword evidence="2" id="KW-1133">Transmembrane helix</keyword>
<evidence type="ECO:0000256" key="2">
    <source>
        <dbReference type="SAM" id="Phobius"/>
    </source>
</evidence>